<feature type="compositionally biased region" description="Low complexity" evidence="1">
    <location>
        <begin position="269"/>
        <end position="287"/>
    </location>
</feature>
<keyword evidence="5" id="KW-1185">Reference proteome</keyword>
<feature type="compositionally biased region" description="Low complexity" evidence="1">
    <location>
        <begin position="45"/>
        <end position="54"/>
    </location>
</feature>
<feature type="region of interest" description="Disordered" evidence="1">
    <location>
        <begin position="44"/>
        <end position="236"/>
    </location>
</feature>
<sequence length="489" mass="49796">MRHIPVLTTLTAMTTQTPAGWYPDPYGSPQLRWWDGNQWTDATHPAEAAAGQAPGPQPDRSFPPQSTGPHAASAPPQAGTPPRPEQPQWGGAPGDTAQLPTPGYAPPDGGFASPGGPQQSGPQQDGPQQSGAFPGPGGPQHSGPFPGPGGPQQAGAFPGPGGPQHSGPFAGPHAHHQGGAFAGGPQQAGAFPGPGGPHQGGPFPGGPQQAGPFPGPGGPHQGGAFPGPGGPQPGGKSPLPWILGGVGAVILVVAIVFGAMYLLDTDRNPTASGSTSAPTATAQQPTAEPTPTPTPTPSPTAAPPSAGPLPQPKDGRVEDPVTGLSYDYPGDEWIVPTDNGNNPLGIVWTSGILAMSHENYDGQGSNWLGNVFTAELPEEAGYSGPASAKVAAEAVLNALEPTFYSPKHTKKIVESKAVKVSGKDAWQLSVELDFTGISKASGWKWKKERATFVIVDRGADKRPGLVYISIPDNLDSSLTDRVLTSLKLS</sequence>
<dbReference type="EMBL" id="BOOH01000036">
    <property type="protein sequence ID" value="GIH77923.1"/>
    <property type="molecule type" value="Genomic_DNA"/>
</dbReference>
<protein>
    <recommendedName>
        <fullName evidence="3">DUF2510 domain-containing protein</fullName>
    </recommendedName>
</protein>
<comment type="caution">
    <text evidence="4">The sequence shown here is derived from an EMBL/GenBank/DDBJ whole genome shotgun (WGS) entry which is preliminary data.</text>
</comment>
<keyword evidence="2" id="KW-0812">Transmembrane</keyword>
<feature type="transmembrane region" description="Helical" evidence="2">
    <location>
        <begin position="241"/>
        <end position="263"/>
    </location>
</feature>
<reference evidence="4 5" key="1">
    <citation type="submission" date="2021-01" db="EMBL/GenBank/DDBJ databases">
        <title>Whole genome shotgun sequence of Planobispora longispora NBRC 13918.</title>
        <authorList>
            <person name="Komaki H."/>
            <person name="Tamura T."/>
        </authorList>
    </citation>
    <scope>NUCLEOTIDE SEQUENCE [LARGE SCALE GENOMIC DNA]</scope>
    <source>
        <strain evidence="4 5">NBRC 13918</strain>
    </source>
</reference>
<feature type="compositionally biased region" description="Low complexity" evidence="1">
    <location>
        <begin position="114"/>
        <end position="131"/>
    </location>
</feature>
<dbReference type="Pfam" id="PF10708">
    <property type="entry name" value="DUF2510"/>
    <property type="match status" value="1"/>
</dbReference>
<dbReference type="Proteomes" id="UP000616724">
    <property type="component" value="Unassembled WGS sequence"/>
</dbReference>
<organism evidence="4 5">
    <name type="scientific">Planobispora longispora</name>
    <dbReference type="NCBI Taxonomy" id="28887"/>
    <lineage>
        <taxon>Bacteria</taxon>
        <taxon>Bacillati</taxon>
        <taxon>Actinomycetota</taxon>
        <taxon>Actinomycetes</taxon>
        <taxon>Streptosporangiales</taxon>
        <taxon>Streptosporangiaceae</taxon>
        <taxon>Planobispora</taxon>
    </lineage>
</organism>
<gene>
    <name evidence="4" type="ORF">Plo01_43520</name>
</gene>
<evidence type="ECO:0000256" key="2">
    <source>
        <dbReference type="SAM" id="Phobius"/>
    </source>
</evidence>
<feature type="compositionally biased region" description="Low complexity" evidence="1">
    <location>
        <begin position="165"/>
        <end position="191"/>
    </location>
</feature>
<proteinExistence type="predicted"/>
<dbReference type="InterPro" id="IPR018929">
    <property type="entry name" value="DUF2510"/>
</dbReference>
<feature type="compositionally biased region" description="Pro residues" evidence="1">
    <location>
        <begin position="288"/>
        <end position="311"/>
    </location>
</feature>
<evidence type="ECO:0000259" key="3">
    <source>
        <dbReference type="Pfam" id="PF10708"/>
    </source>
</evidence>
<feature type="domain" description="DUF2510" evidence="3">
    <location>
        <begin position="19"/>
        <end position="50"/>
    </location>
</feature>
<feature type="compositionally biased region" description="Gly residues" evidence="1">
    <location>
        <begin position="192"/>
        <end position="203"/>
    </location>
</feature>
<evidence type="ECO:0000313" key="5">
    <source>
        <dbReference type="Proteomes" id="UP000616724"/>
    </source>
</evidence>
<keyword evidence="2" id="KW-1133">Transmembrane helix</keyword>
<dbReference type="AlphaFoldDB" id="A0A8J3RTE3"/>
<evidence type="ECO:0000256" key="1">
    <source>
        <dbReference type="SAM" id="MobiDB-lite"/>
    </source>
</evidence>
<keyword evidence="2" id="KW-0472">Membrane</keyword>
<name>A0A8J3RTE3_9ACTN</name>
<accession>A0A8J3RTE3</accession>
<feature type="compositionally biased region" description="Gly residues" evidence="1">
    <location>
        <begin position="218"/>
        <end position="227"/>
    </location>
</feature>
<feature type="region of interest" description="Disordered" evidence="1">
    <location>
        <begin position="269"/>
        <end position="323"/>
    </location>
</feature>
<evidence type="ECO:0000313" key="4">
    <source>
        <dbReference type="EMBL" id="GIH77923.1"/>
    </source>
</evidence>